<feature type="compositionally biased region" description="Polar residues" evidence="1">
    <location>
        <begin position="23"/>
        <end position="32"/>
    </location>
</feature>
<gene>
    <name evidence="2" type="ORF">M438DRAFT_188014</name>
</gene>
<organism evidence="2 3">
    <name type="scientific">Aureobasidium pullulans EXF-150</name>
    <dbReference type="NCBI Taxonomy" id="1043002"/>
    <lineage>
        <taxon>Eukaryota</taxon>
        <taxon>Fungi</taxon>
        <taxon>Dikarya</taxon>
        <taxon>Ascomycota</taxon>
        <taxon>Pezizomycotina</taxon>
        <taxon>Dothideomycetes</taxon>
        <taxon>Dothideomycetidae</taxon>
        <taxon>Dothideales</taxon>
        <taxon>Saccotheciaceae</taxon>
        <taxon>Aureobasidium</taxon>
    </lineage>
</organism>
<evidence type="ECO:0000313" key="2">
    <source>
        <dbReference type="EMBL" id="KEQ85983.1"/>
    </source>
</evidence>
<dbReference type="HOGENOM" id="CLU_717606_0_0_1"/>
<name>A0A074XKD5_AURPU</name>
<dbReference type="Proteomes" id="UP000030706">
    <property type="component" value="Unassembled WGS sequence"/>
</dbReference>
<evidence type="ECO:0000256" key="1">
    <source>
        <dbReference type="SAM" id="MobiDB-lite"/>
    </source>
</evidence>
<dbReference type="GeneID" id="40741537"/>
<accession>A0A074XKD5</accession>
<protein>
    <submittedName>
        <fullName evidence="2">Uncharacterized protein</fullName>
    </submittedName>
</protein>
<dbReference type="EMBL" id="KL584979">
    <property type="protein sequence ID" value="KEQ85983.1"/>
    <property type="molecule type" value="Genomic_DNA"/>
</dbReference>
<reference evidence="2 3" key="1">
    <citation type="journal article" date="2014" name="BMC Genomics">
        <title>Genome sequencing of four Aureobasidium pullulans varieties: biotechnological potential, stress tolerance, and description of new species.</title>
        <authorList>
            <person name="Gostin Ar C."/>
            <person name="Ohm R.A."/>
            <person name="Kogej T."/>
            <person name="Sonjak S."/>
            <person name="Turk M."/>
            <person name="Zajc J."/>
            <person name="Zalar P."/>
            <person name="Grube M."/>
            <person name="Sun H."/>
            <person name="Han J."/>
            <person name="Sharma A."/>
            <person name="Chiniquy J."/>
            <person name="Ngan C.Y."/>
            <person name="Lipzen A."/>
            <person name="Barry K."/>
            <person name="Grigoriev I.V."/>
            <person name="Gunde-Cimerman N."/>
        </authorList>
    </citation>
    <scope>NUCLEOTIDE SEQUENCE [LARGE SCALE GENOMIC DNA]</scope>
    <source>
        <strain evidence="2 3">EXF-150</strain>
    </source>
</reference>
<keyword evidence="3" id="KW-1185">Reference proteome</keyword>
<evidence type="ECO:0000313" key="3">
    <source>
        <dbReference type="Proteomes" id="UP000030706"/>
    </source>
</evidence>
<dbReference type="AlphaFoldDB" id="A0A074XKD5"/>
<proteinExistence type="predicted"/>
<dbReference type="OrthoDB" id="10664868at2759"/>
<sequence length="385" mass="44588">MITRIMQQPTRQQVISEPHTHTKNPPKTNCNQPKPHDDEQVLLEGLSSSASCSEDELSDLDPDILHVDRDTRNHIAVVAVTIMLFLLTHSPASLEVPLEGVLAQGSQMAEACFVQRSYPITTICDILGFASVTRLLDGCEGFLREMTLTWSRVIWGMCDLSRDAYGPSREASENFRQTSGIGYDYAFDKTLSTYHWHILREMCYYSRVLEYQDSCCKRKEHLTPRNDGLLMWFEDEADREMGNRSFVLWYQISIQEKISRLHRMRELVTHRLPLERLAENRPFDGTSNLTRYAAEAGKETLVDFVEMRGIQEWIDRQLSFWEGVDRFRQDQGLELYSSIYSGFPLPRLYRSGIEAPHPGRQERKEGIYPQDLLMVELKKRRGDVV</sequence>
<feature type="region of interest" description="Disordered" evidence="1">
    <location>
        <begin position="1"/>
        <end position="37"/>
    </location>
</feature>
<feature type="compositionally biased region" description="Polar residues" evidence="1">
    <location>
        <begin position="1"/>
        <end position="15"/>
    </location>
</feature>
<dbReference type="RefSeq" id="XP_029762170.1">
    <property type="nucleotide sequence ID" value="XM_029899231.1"/>
</dbReference>